<feature type="domain" description="AMP-binding enzyme C-terminal" evidence="3">
    <location>
        <begin position="405"/>
        <end position="481"/>
    </location>
</feature>
<dbReference type="Gene3D" id="3.30.300.30">
    <property type="match status" value="1"/>
</dbReference>
<reference evidence="4 5" key="1">
    <citation type="submission" date="2024-04" db="EMBL/GenBank/DDBJ databases">
        <title>Luteolibacter sp. isolated from soil.</title>
        <authorList>
            <person name="An J."/>
        </authorList>
    </citation>
    <scope>NUCLEOTIDE SEQUENCE [LARGE SCALE GENOMIC DNA]</scope>
    <source>
        <strain evidence="4 5">Y139</strain>
    </source>
</reference>
<dbReference type="PANTHER" id="PTHR43201:SF8">
    <property type="entry name" value="ACYL-COA SYNTHETASE FAMILY MEMBER 3"/>
    <property type="match status" value="1"/>
</dbReference>
<gene>
    <name evidence="4" type="ORF">WKV53_24160</name>
</gene>
<dbReference type="PANTHER" id="PTHR43201">
    <property type="entry name" value="ACYL-COA SYNTHETASE"/>
    <property type="match status" value="1"/>
</dbReference>
<name>A0ABU9B3T6_9BACT</name>
<proteinExistence type="inferred from homology"/>
<dbReference type="Pfam" id="PF13193">
    <property type="entry name" value="AMP-binding_C"/>
    <property type="match status" value="1"/>
</dbReference>
<dbReference type="InterPro" id="IPR045851">
    <property type="entry name" value="AMP-bd_C_sf"/>
</dbReference>
<comment type="similarity">
    <text evidence="1">Belongs to the ATP-dependent AMP-binding enzyme family.</text>
</comment>
<dbReference type="CDD" id="cd05941">
    <property type="entry name" value="MCS"/>
    <property type="match status" value="1"/>
</dbReference>
<dbReference type="Gene3D" id="3.40.50.12780">
    <property type="entry name" value="N-terminal domain of ligase-like"/>
    <property type="match status" value="1"/>
</dbReference>
<comment type="caution">
    <text evidence="4">The sequence shown here is derived from an EMBL/GenBank/DDBJ whole genome shotgun (WGS) entry which is preliminary data.</text>
</comment>
<evidence type="ECO:0000259" key="3">
    <source>
        <dbReference type="Pfam" id="PF13193"/>
    </source>
</evidence>
<dbReference type="SUPFAM" id="SSF56801">
    <property type="entry name" value="Acetyl-CoA synthetase-like"/>
    <property type="match status" value="1"/>
</dbReference>
<dbReference type="Proteomes" id="UP001371305">
    <property type="component" value="Unassembled WGS sequence"/>
</dbReference>
<dbReference type="EMBL" id="JBBUKT010000012">
    <property type="protein sequence ID" value="MEK7953632.1"/>
    <property type="molecule type" value="Genomic_DNA"/>
</dbReference>
<organism evidence="4 5">
    <name type="scientific">Luteolibacter soli</name>
    <dbReference type="NCBI Taxonomy" id="3135280"/>
    <lineage>
        <taxon>Bacteria</taxon>
        <taxon>Pseudomonadati</taxon>
        <taxon>Verrucomicrobiota</taxon>
        <taxon>Verrucomicrobiia</taxon>
        <taxon>Verrucomicrobiales</taxon>
        <taxon>Verrucomicrobiaceae</taxon>
        <taxon>Luteolibacter</taxon>
    </lineage>
</organism>
<evidence type="ECO:0000256" key="1">
    <source>
        <dbReference type="ARBA" id="ARBA00006432"/>
    </source>
</evidence>
<feature type="domain" description="AMP-dependent synthetase/ligase" evidence="2">
    <location>
        <begin position="9"/>
        <end position="355"/>
    </location>
</feature>
<evidence type="ECO:0000259" key="2">
    <source>
        <dbReference type="Pfam" id="PF00501"/>
    </source>
</evidence>
<evidence type="ECO:0000313" key="5">
    <source>
        <dbReference type="Proteomes" id="UP001371305"/>
    </source>
</evidence>
<keyword evidence="5" id="KW-1185">Reference proteome</keyword>
<dbReference type="Pfam" id="PF00501">
    <property type="entry name" value="AMP-binding"/>
    <property type="match status" value="1"/>
</dbReference>
<sequence length="495" mass="54352">MKELPLIARARIHGERIAIREGERSFSYAELLETSASIAARLLDGRHDLEETRVGLMAPAGFDYAAIQWAIWRAGGIVVPLSVHATPPELAHALEDSGTELIVTTAEHAARVAGNGRRVFLVDEIAKAAPCDLPEIDPQRRAMILYTSGTTNKPKGVVSTHANLQAQIETLVEAWAWRADDRIPLFLPLHHIHGIVNVLGCALWSGALVETFTRFETDVVLPRVAAGAYTLFMAVPTIYSKLAALLDRESAAHGAVVRGFAEMRLMVSGSAALPASLHRQWEALTGQVLLERYGMTETGMILSNPLHGERRPGSVGMPLPEVEVRLRNEGGEDITTEDEPGEIQVRGPGVFREYWELPHVTDDSFDDGWFRTGDMAVLEKGYYRILGRLSVDIIKSGGYKLSALEIEAALLDHPAIRECAVVGLADETWGETVAVAAALETDTAVLGLEELQRWGKERLSPYKLPRHLLLVESLPRNAMGKVAKREVERLFSAPR</sequence>
<accession>A0ABU9B3T6</accession>
<dbReference type="RefSeq" id="WP_341407397.1">
    <property type="nucleotide sequence ID" value="NZ_JBBUKT010000012.1"/>
</dbReference>
<dbReference type="InterPro" id="IPR042099">
    <property type="entry name" value="ANL_N_sf"/>
</dbReference>
<evidence type="ECO:0000313" key="4">
    <source>
        <dbReference type="EMBL" id="MEK7953632.1"/>
    </source>
</evidence>
<protein>
    <submittedName>
        <fullName evidence="4">Acyl-CoA synthetase</fullName>
    </submittedName>
</protein>
<dbReference type="InterPro" id="IPR025110">
    <property type="entry name" value="AMP-bd_C"/>
</dbReference>
<dbReference type="InterPro" id="IPR000873">
    <property type="entry name" value="AMP-dep_synth/lig_dom"/>
</dbReference>